<proteinExistence type="predicted"/>
<evidence type="ECO:0000313" key="6">
    <source>
        <dbReference type="EMBL" id="GAA4138975.1"/>
    </source>
</evidence>
<name>A0ABP7YNJ3_9SPHI</name>
<dbReference type="Pfam" id="PF12833">
    <property type="entry name" value="HTH_18"/>
    <property type="match status" value="1"/>
</dbReference>
<gene>
    <name evidence="6" type="ORF">GCM10022216_16610</name>
</gene>
<protein>
    <recommendedName>
        <fullName evidence="5">HTH araC/xylS-type domain-containing protein</fullName>
    </recommendedName>
</protein>
<dbReference type="PROSITE" id="PS00041">
    <property type="entry name" value="HTH_ARAC_FAMILY_1"/>
    <property type="match status" value="1"/>
</dbReference>
<keyword evidence="2" id="KW-0238">DNA-binding</keyword>
<feature type="transmembrane region" description="Helical" evidence="4">
    <location>
        <begin position="6"/>
        <end position="22"/>
    </location>
</feature>
<keyword evidence="1" id="KW-0805">Transcription regulation</keyword>
<feature type="domain" description="HTH araC/xylS-type" evidence="5">
    <location>
        <begin position="122"/>
        <end position="225"/>
    </location>
</feature>
<evidence type="ECO:0000256" key="2">
    <source>
        <dbReference type="ARBA" id="ARBA00023125"/>
    </source>
</evidence>
<feature type="transmembrane region" description="Helical" evidence="4">
    <location>
        <begin position="67"/>
        <end position="87"/>
    </location>
</feature>
<keyword evidence="4" id="KW-0812">Transmembrane</keyword>
<evidence type="ECO:0000256" key="4">
    <source>
        <dbReference type="SAM" id="Phobius"/>
    </source>
</evidence>
<comment type="caution">
    <text evidence="6">The sequence shown here is derived from an EMBL/GenBank/DDBJ whole genome shotgun (WGS) entry which is preliminary data.</text>
</comment>
<dbReference type="Proteomes" id="UP001500101">
    <property type="component" value="Unassembled WGS sequence"/>
</dbReference>
<reference evidence="7" key="1">
    <citation type="journal article" date="2019" name="Int. J. Syst. Evol. Microbiol.">
        <title>The Global Catalogue of Microorganisms (GCM) 10K type strain sequencing project: providing services to taxonomists for standard genome sequencing and annotation.</title>
        <authorList>
            <consortium name="The Broad Institute Genomics Platform"/>
            <consortium name="The Broad Institute Genome Sequencing Center for Infectious Disease"/>
            <person name="Wu L."/>
            <person name="Ma J."/>
        </authorList>
    </citation>
    <scope>NUCLEOTIDE SEQUENCE [LARGE SCALE GENOMIC DNA]</scope>
    <source>
        <strain evidence="7">JCM 16704</strain>
    </source>
</reference>
<dbReference type="SUPFAM" id="SSF46689">
    <property type="entry name" value="Homeodomain-like"/>
    <property type="match status" value="1"/>
</dbReference>
<dbReference type="PANTHER" id="PTHR43280">
    <property type="entry name" value="ARAC-FAMILY TRANSCRIPTIONAL REGULATOR"/>
    <property type="match status" value="1"/>
</dbReference>
<evidence type="ECO:0000313" key="7">
    <source>
        <dbReference type="Proteomes" id="UP001500101"/>
    </source>
</evidence>
<dbReference type="PANTHER" id="PTHR43280:SF29">
    <property type="entry name" value="ARAC-FAMILY TRANSCRIPTIONAL REGULATOR"/>
    <property type="match status" value="1"/>
</dbReference>
<keyword evidence="4" id="KW-1133">Transmembrane helix</keyword>
<organism evidence="6 7">
    <name type="scientific">Sphingobacterium kyonggiense</name>
    <dbReference type="NCBI Taxonomy" id="714075"/>
    <lineage>
        <taxon>Bacteria</taxon>
        <taxon>Pseudomonadati</taxon>
        <taxon>Bacteroidota</taxon>
        <taxon>Sphingobacteriia</taxon>
        <taxon>Sphingobacteriales</taxon>
        <taxon>Sphingobacteriaceae</taxon>
        <taxon>Sphingobacterium</taxon>
    </lineage>
</organism>
<dbReference type="EMBL" id="BAAAZI010000006">
    <property type="protein sequence ID" value="GAA4138975.1"/>
    <property type="molecule type" value="Genomic_DNA"/>
</dbReference>
<evidence type="ECO:0000256" key="3">
    <source>
        <dbReference type="ARBA" id="ARBA00023163"/>
    </source>
</evidence>
<keyword evidence="3" id="KW-0804">Transcription</keyword>
<dbReference type="InterPro" id="IPR009057">
    <property type="entry name" value="Homeodomain-like_sf"/>
</dbReference>
<dbReference type="PROSITE" id="PS01124">
    <property type="entry name" value="HTH_ARAC_FAMILY_2"/>
    <property type="match status" value="1"/>
</dbReference>
<evidence type="ECO:0000256" key="1">
    <source>
        <dbReference type="ARBA" id="ARBA00023015"/>
    </source>
</evidence>
<dbReference type="Gene3D" id="1.10.10.60">
    <property type="entry name" value="Homeodomain-like"/>
    <property type="match status" value="1"/>
</dbReference>
<sequence>MFDAVNLISLLSYSVYILWRAVREIKLNDKLKMLLLEILCLFGLAVSFFLSIGIANRFYKFNSGVNTEFIIISISVFSIVILIGYFISKYTNVNTQVYYNLSESSVTLTDELTITQKNYCIERFTNSMEKDRLFLDAKLTEEKLLKFTGMTVKCLDFFLMQHLELDFEDWVAKYRVNHALALLNSDNQDVKVEFLSNLSGFPSKTEFNKYFKLYTGFSASEYRSRKIIKS</sequence>
<keyword evidence="7" id="KW-1185">Reference proteome</keyword>
<evidence type="ECO:0000259" key="5">
    <source>
        <dbReference type="PROSITE" id="PS01124"/>
    </source>
</evidence>
<keyword evidence="4" id="KW-0472">Membrane</keyword>
<accession>A0ABP7YNJ3</accession>
<dbReference type="InterPro" id="IPR018062">
    <property type="entry name" value="HTH_AraC-typ_CS"/>
</dbReference>
<feature type="transmembrane region" description="Helical" evidence="4">
    <location>
        <begin position="34"/>
        <end position="55"/>
    </location>
</feature>
<dbReference type="SMART" id="SM00342">
    <property type="entry name" value="HTH_ARAC"/>
    <property type="match status" value="1"/>
</dbReference>
<dbReference type="InterPro" id="IPR018060">
    <property type="entry name" value="HTH_AraC"/>
</dbReference>